<dbReference type="AlphaFoldDB" id="A0A9W6Z7B0"/>
<organism evidence="2 3">
    <name type="scientific">Ambrosiozyma monospora</name>
    <name type="common">Yeast</name>
    <name type="synonym">Endomycopsis monosporus</name>
    <dbReference type="NCBI Taxonomy" id="43982"/>
    <lineage>
        <taxon>Eukaryota</taxon>
        <taxon>Fungi</taxon>
        <taxon>Dikarya</taxon>
        <taxon>Ascomycota</taxon>
        <taxon>Saccharomycotina</taxon>
        <taxon>Pichiomycetes</taxon>
        <taxon>Pichiales</taxon>
        <taxon>Pichiaceae</taxon>
        <taxon>Ambrosiozyma</taxon>
    </lineage>
</organism>
<reference evidence="2" key="1">
    <citation type="submission" date="2023-04" db="EMBL/GenBank/DDBJ databases">
        <title>Ambrosiozyma monospora NBRC 1965.</title>
        <authorList>
            <person name="Ichikawa N."/>
            <person name="Sato H."/>
            <person name="Tonouchi N."/>
        </authorList>
    </citation>
    <scope>NUCLEOTIDE SEQUENCE</scope>
    <source>
        <strain evidence="2">NBRC 1965</strain>
    </source>
</reference>
<comment type="caution">
    <text evidence="2">The sequence shown here is derived from an EMBL/GenBank/DDBJ whole genome shotgun (WGS) entry which is preliminary data.</text>
</comment>
<feature type="compositionally biased region" description="Low complexity" evidence="1">
    <location>
        <begin position="101"/>
        <end position="118"/>
    </location>
</feature>
<gene>
    <name evidence="2" type="ORF">Amon01_000799500</name>
</gene>
<evidence type="ECO:0000256" key="1">
    <source>
        <dbReference type="SAM" id="MobiDB-lite"/>
    </source>
</evidence>
<dbReference type="EMBL" id="BSXU01006507">
    <property type="protein sequence ID" value="GMG55926.1"/>
    <property type="molecule type" value="Genomic_DNA"/>
</dbReference>
<accession>A0A9W6Z7B0</accession>
<proteinExistence type="predicted"/>
<sequence length="265" mass="30157">MLKLTAMNPEQLDHQRKLNLTTSSKDFIENQDFTENSGQSSQLVPVSQSDLPLYGGAQHNSKVTTTGNGYSQNLMDNTVRPSGFTNPFSEYTEPKRHRSAPSSSQQYDPHQQQQQQPQIYSPQQFNYDQIQYQYSQPQQQQQQQQDGSSNYQVQYNQSFNYGAGNSYQHTNSQYMPPGTMYGQYQPQISPSLYNGGPNYINANVNPTVQVSQFTTSDASVLRKRYQGMSSLPGAPIRDSNINVSWWEEEKIPCYEVELNGVTRKT</sequence>
<evidence type="ECO:0000313" key="3">
    <source>
        <dbReference type="Proteomes" id="UP001165063"/>
    </source>
</evidence>
<evidence type="ECO:0000313" key="2">
    <source>
        <dbReference type="EMBL" id="GMG55926.1"/>
    </source>
</evidence>
<protein>
    <submittedName>
        <fullName evidence="2">Unnamed protein product</fullName>
    </submittedName>
</protein>
<dbReference type="Proteomes" id="UP001165063">
    <property type="component" value="Unassembled WGS sequence"/>
</dbReference>
<feature type="compositionally biased region" description="Polar residues" evidence="1">
    <location>
        <begin position="58"/>
        <end position="89"/>
    </location>
</feature>
<name>A0A9W6Z7B0_AMBMO</name>
<feature type="region of interest" description="Disordered" evidence="1">
    <location>
        <begin position="49"/>
        <end position="118"/>
    </location>
</feature>
<keyword evidence="3" id="KW-1185">Reference proteome</keyword>